<keyword evidence="2" id="KW-0472">Membrane</keyword>
<evidence type="ECO:0000313" key="4">
    <source>
        <dbReference type="Proteomes" id="UP001597083"/>
    </source>
</evidence>
<feature type="transmembrane region" description="Helical" evidence="2">
    <location>
        <begin position="59"/>
        <end position="79"/>
    </location>
</feature>
<reference evidence="4" key="1">
    <citation type="journal article" date="2019" name="Int. J. Syst. Evol. Microbiol.">
        <title>The Global Catalogue of Microorganisms (GCM) 10K type strain sequencing project: providing services to taxonomists for standard genome sequencing and annotation.</title>
        <authorList>
            <consortium name="The Broad Institute Genomics Platform"/>
            <consortium name="The Broad Institute Genome Sequencing Center for Infectious Disease"/>
            <person name="Wu L."/>
            <person name="Ma J."/>
        </authorList>
    </citation>
    <scope>NUCLEOTIDE SEQUENCE [LARGE SCALE GENOMIC DNA]</scope>
    <source>
        <strain evidence="4">JCM 31696</strain>
    </source>
</reference>
<name>A0ABW3C9W8_9ACTN</name>
<feature type="non-terminal residue" evidence="3">
    <location>
        <position position="86"/>
    </location>
</feature>
<dbReference type="Pfam" id="PF11239">
    <property type="entry name" value="DUF3040"/>
    <property type="match status" value="1"/>
</dbReference>
<evidence type="ECO:0000313" key="3">
    <source>
        <dbReference type="EMBL" id="MFD0850758.1"/>
    </source>
</evidence>
<feature type="region of interest" description="Disordered" evidence="1">
    <location>
        <begin position="31"/>
        <end position="56"/>
    </location>
</feature>
<organism evidence="3 4">
    <name type="scientific">Actinomadura adrarensis</name>
    <dbReference type="NCBI Taxonomy" id="1819600"/>
    <lineage>
        <taxon>Bacteria</taxon>
        <taxon>Bacillati</taxon>
        <taxon>Actinomycetota</taxon>
        <taxon>Actinomycetes</taxon>
        <taxon>Streptosporangiales</taxon>
        <taxon>Thermomonosporaceae</taxon>
        <taxon>Actinomadura</taxon>
    </lineage>
</organism>
<keyword evidence="2" id="KW-1133">Transmembrane helix</keyword>
<evidence type="ECO:0000256" key="2">
    <source>
        <dbReference type="SAM" id="Phobius"/>
    </source>
</evidence>
<dbReference type="InterPro" id="IPR021401">
    <property type="entry name" value="DUF3040"/>
</dbReference>
<sequence>MKLSGHESRRLQELEQRLAVEDPDLASFLSTGMDEPEQPGYFSARRAPHGPPPEHSGTAMAMAIALIFLVLLVVGAHALSASAAGD</sequence>
<keyword evidence="2" id="KW-0812">Transmembrane</keyword>
<dbReference type="Proteomes" id="UP001597083">
    <property type="component" value="Unassembled WGS sequence"/>
</dbReference>
<proteinExistence type="predicted"/>
<accession>A0ABW3C9W8</accession>
<protein>
    <submittedName>
        <fullName evidence="3">DUF3040 domain-containing protein</fullName>
    </submittedName>
</protein>
<evidence type="ECO:0000256" key="1">
    <source>
        <dbReference type="SAM" id="MobiDB-lite"/>
    </source>
</evidence>
<gene>
    <name evidence="3" type="ORF">ACFQ07_00750</name>
</gene>
<comment type="caution">
    <text evidence="3">The sequence shown here is derived from an EMBL/GenBank/DDBJ whole genome shotgun (WGS) entry which is preliminary data.</text>
</comment>
<dbReference type="EMBL" id="JBHTIR010000099">
    <property type="protein sequence ID" value="MFD0850758.1"/>
    <property type="molecule type" value="Genomic_DNA"/>
</dbReference>
<keyword evidence="4" id="KW-1185">Reference proteome</keyword>